<feature type="region of interest" description="Disordered" evidence="2">
    <location>
        <begin position="22"/>
        <end position="42"/>
    </location>
</feature>
<reference evidence="4 5" key="1">
    <citation type="submission" date="2025-04" db="UniProtKB">
        <authorList>
            <consortium name="RefSeq"/>
        </authorList>
    </citation>
    <scope>IDENTIFICATION</scope>
    <source>
        <tissue evidence="4 5">Gonad</tissue>
    </source>
</reference>
<name>A0A6P4YIZ3_BRABE</name>
<keyword evidence="3" id="KW-1185">Reference proteome</keyword>
<evidence type="ECO:0000256" key="1">
    <source>
        <dbReference type="SAM" id="Coils"/>
    </source>
</evidence>
<evidence type="ECO:0000256" key="2">
    <source>
        <dbReference type="SAM" id="MobiDB-lite"/>
    </source>
</evidence>
<protein>
    <submittedName>
        <fullName evidence="4 5">Uncharacterized protein LOC109464472</fullName>
    </submittedName>
</protein>
<dbReference type="RefSeq" id="XP_019617025.1">
    <property type="nucleotide sequence ID" value="XM_019761466.1"/>
</dbReference>
<feature type="compositionally biased region" description="Low complexity" evidence="2">
    <location>
        <begin position="30"/>
        <end position="42"/>
    </location>
</feature>
<feature type="region of interest" description="Disordered" evidence="2">
    <location>
        <begin position="208"/>
        <end position="288"/>
    </location>
</feature>
<evidence type="ECO:0000313" key="5">
    <source>
        <dbReference type="RefSeq" id="XP_019617026.1"/>
    </source>
</evidence>
<gene>
    <name evidence="4 5" type="primary">LOC109464472</name>
</gene>
<proteinExistence type="predicted"/>
<dbReference type="RefSeq" id="XP_019617026.1">
    <property type="nucleotide sequence ID" value="XM_019761467.1"/>
</dbReference>
<dbReference type="GeneID" id="109464472"/>
<sequence>MTDSLPTISDIKSISLEEFDRMSGPAARPVSRQATTATSVTATTRSLPTGVPLNTLQVTPDVYSKALLLNFLVKASNGGLINVPTTNTDTRGKPIFAPSYDGVRPSIVYMPSRDHTQSASSITNTGELTTKRSFVRSGRSGYLATEDLYPRGFFSRTSALKRKLQESQEAIRALKKMKRSYEEGVVWSDKDYHPVDLTVTGKVDHSVRQTSSFRSHPVGLDEPSATAVKTPDVHHVTNDVSRTTRDAQSQKVNSSSQQTSPVKKRRSLSEVVNSLTSKQRGQKSSNPK</sequence>
<keyword evidence="1" id="KW-0175">Coiled coil</keyword>
<dbReference type="AlphaFoldDB" id="A0A6P4YIZ3"/>
<dbReference type="OrthoDB" id="10019106at2759"/>
<evidence type="ECO:0000313" key="3">
    <source>
        <dbReference type="Proteomes" id="UP000515135"/>
    </source>
</evidence>
<feature type="compositionally biased region" description="Basic and acidic residues" evidence="2">
    <location>
        <begin position="231"/>
        <end position="245"/>
    </location>
</feature>
<evidence type="ECO:0000313" key="4">
    <source>
        <dbReference type="RefSeq" id="XP_019617025.1"/>
    </source>
</evidence>
<feature type="compositionally biased region" description="Polar residues" evidence="2">
    <location>
        <begin position="246"/>
        <end position="261"/>
    </location>
</feature>
<feature type="compositionally biased region" description="Polar residues" evidence="2">
    <location>
        <begin position="270"/>
        <end position="288"/>
    </location>
</feature>
<accession>A0A6P4YIZ3</accession>
<feature type="coiled-coil region" evidence="1">
    <location>
        <begin position="157"/>
        <end position="184"/>
    </location>
</feature>
<dbReference type="Proteomes" id="UP000515135">
    <property type="component" value="Unplaced"/>
</dbReference>
<organism evidence="3 5">
    <name type="scientific">Branchiostoma belcheri</name>
    <name type="common">Amphioxus</name>
    <dbReference type="NCBI Taxonomy" id="7741"/>
    <lineage>
        <taxon>Eukaryota</taxon>
        <taxon>Metazoa</taxon>
        <taxon>Chordata</taxon>
        <taxon>Cephalochordata</taxon>
        <taxon>Leptocardii</taxon>
        <taxon>Amphioxiformes</taxon>
        <taxon>Branchiostomatidae</taxon>
        <taxon>Branchiostoma</taxon>
    </lineage>
</organism>
<dbReference type="KEGG" id="bbel:109464472"/>